<dbReference type="Proteomes" id="UP001172738">
    <property type="component" value="Unassembled WGS sequence"/>
</dbReference>
<dbReference type="SUPFAM" id="SSF52540">
    <property type="entry name" value="P-loop containing nucleoside triphosphate hydrolases"/>
    <property type="match status" value="1"/>
</dbReference>
<keyword evidence="2" id="KW-0540">Nuclease</keyword>
<dbReference type="Pfam" id="PF00580">
    <property type="entry name" value="UvrD-helicase"/>
    <property type="match status" value="1"/>
</dbReference>
<evidence type="ECO:0000256" key="12">
    <source>
        <dbReference type="ARBA" id="ARBA00034617"/>
    </source>
</evidence>
<dbReference type="Gene3D" id="1.10.10.160">
    <property type="match status" value="1"/>
</dbReference>
<evidence type="ECO:0000259" key="17">
    <source>
        <dbReference type="PROSITE" id="PS51217"/>
    </source>
</evidence>
<keyword evidence="8 15" id="KW-0067">ATP-binding</keyword>
<dbReference type="PANTHER" id="PTHR11070">
    <property type="entry name" value="UVRD / RECB / PCRA DNA HELICASE FAMILY MEMBER"/>
    <property type="match status" value="1"/>
</dbReference>
<keyword evidence="7" id="KW-0269">Exonuclease</keyword>
<evidence type="ECO:0000256" key="4">
    <source>
        <dbReference type="ARBA" id="ARBA00022763"/>
    </source>
</evidence>
<evidence type="ECO:0000256" key="1">
    <source>
        <dbReference type="ARBA" id="ARBA00009922"/>
    </source>
</evidence>
<accession>A0ABT8FXL4</accession>
<evidence type="ECO:0000313" key="19">
    <source>
        <dbReference type="Proteomes" id="UP001172738"/>
    </source>
</evidence>
<dbReference type="Gene3D" id="1.10.486.10">
    <property type="entry name" value="PCRA, domain 4"/>
    <property type="match status" value="1"/>
</dbReference>
<feature type="binding site" evidence="15">
    <location>
        <begin position="44"/>
        <end position="51"/>
    </location>
    <ligand>
        <name>ATP</name>
        <dbReference type="ChEBI" id="CHEBI:30616"/>
    </ligand>
</feature>
<keyword evidence="19" id="KW-1185">Reference proteome</keyword>
<dbReference type="RefSeq" id="WP_301125480.1">
    <property type="nucleotide sequence ID" value="NZ_JAUHPV010000001.1"/>
</dbReference>
<dbReference type="Gene3D" id="3.40.50.300">
    <property type="entry name" value="P-loop containing nucleotide triphosphate hydrolases"/>
    <property type="match status" value="2"/>
</dbReference>
<evidence type="ECO:0000256" key="10">
    <source>
        <dbReference type="ARBA" id="ARBA00023204"/>
    </source>
</evidence>
<dbReference type="Pfam" id="PF12705">
    <property type="entry name" value="PDDEXK_1"/>
    <property type="match status" value="1"/>
</dbReference>
<dbReference type="EMBL" id="JAUHPV010000001">
    <property type="protein sequence ID" value="MDN4471646.1"/>
    <property type="molecule type" value="Genomic_DNA"/>
</dbReference>
<evidence type="ECO:0000256" key="11">
    <source>
        <dbReference type="ARBA" id="ARBA00023235"/>
    </source>
</evidence>
<dbReference type="InterPro" id="IPR038726">
    <property type="entry name" value="PDDEXK_AddAB-type"/>
</dbReference>
<comment type="catalytic activity">
    <reaction evidence="12">
        <text>Couples ATP hydrolysis with the unwinding of duplex DNA by translocating in the 3'-5' direction.</text>
        <dbReference type="EC" id="5.6.2.4"/>
    </reaction>
</comment>
<dbReference type="Gene3D" id="3.90.320.10">
    <property type="match status" value="1"/>
</dbReference>
<dbReference type="InterPro" id="IPR014016">
    <property type="entry name" value="UvrD-like_ATP-bd"/>
</dbReference>
<proteinExistence type="inferred from homology"/>
<evidence type="ECO:0000256" key="2">
    <source>
        <dbReference type="ARBA" id="ARBA00022722"/>
    </source>
</evidence>
<evidence type="ECO:0000256" key="13">
    <source>
        <dbReference type="ARBA" id="ARBA00034808"/>
    </source>
</evidence>
<sequence>MTPANRTSPSLVASPSAVEPELDAGQLAAIDEVGGAEGTVVVTGGAGTGRTTLAVALAADAVRNGMPADRLLVLAPTREAAGALRDRVAQAIGGPLGTPVVRTAAAAAFAILKAQAEALELPRPSLISGAEQDVVLRELLEGHAGGRVAPLDWGGTVPQEATLLPGFREELRNLLMRAAERDISPDQLAELGRLCGRPEWSAAAALYAEYEDVMVLRATPMDQGDRYDPATVVSRATGVLAQWSDVVGPSPAAPRWDLVIVDDAHDATAATFGFLRQVARDGARLVLLGNADESVQGYRGAVPDMLAEMAREPGAARLELIHDHRQEAALAAVSARVAERIGMKGSASAREATRAAGMHAGSGAPVTILTAPHRYAQSRAIAAELRRSRHGLEGSAVPWGRMVVIARSGAHLRALRSDLLAADIPCEPLGDGTALHHEPAIAPLLTLLRVGLGQEWDEESVLSVLGSRLIGLDPVAVRRLRRALVREERAGGGARSSAELLIEAMQDPARLGSLEVPEARRAAKAAAAAAAARDRASQPAAAPGAVIWAAWSSLDVAEDWRQAALAGSARDDADLDAVIALLRAAQTFTERLPQAPLDSFLSYLEGQDFAADSLGARGRTADSVAFCTPASAAGREWDLVVVAGLEEGVWPNLRLRDSVLGAQTLADVASAGGAGSVEAIALARGPRDLHAARRAVLDDETRALLVAVSRARHRLVLTAVDDGESQPSRFVALIEEAAGVERQDASAGRGVADLRAAVGWLRATGIRAAARLEDDPQDASALRDLEGTAAQLADLAARGIPGADPQQWHGVPGPSTEAPFWEPDVPVKVSPSRLDAIRTCPLKWALETAGGTTESSDAQQVGLLVHAIAEQCPEGDEEQMLAMLDERWGEVGGRDTWMEQVAYDQAQEMVRRLGRYLRGVDVDRVLLEQYFKVELGRAVVSGIADRVEVRGDEARVVDLKTGRPITKAEAPDHGQLMMYQLVAQHGAFEGVERASDAALLFVGKSSARAGTVVEQPPIEESVARQVLDDAVETMTAPRFTARPNPMCDHCPIRRSCPAHAAGAQVSGS</sequence>
<gene>
    <name evidence="18" type="ORF">QQX04_01410</name>
</gene>
<dbReference type="GO" id="GO:0004386">
    <property type="term" value="F:helicase activity"/>
    <property type="evidence" value="ECO:0007669"/>
    <property type="project" value="UniProtKB-KW"/>
</dbReference>
<keyword evidence="5 15" id="KW-0378">Hydrolase</keyword>
<protein>
    <recommendedName>
        <fullName evidence="13">DNA 3'-5' helicase</fullName>
        <ecNumber evidence="13">5.6.2.4</ecNumber>
    </recommendedName>
</protein>
<dbReference type="InterPro" id="IPR011604">
    <property type="entry name" value="PDDEXK-like_dom_sf"/>
</dbReference>
<comment type="similarity">
    <text evidence="1">Belongs to the helicase family. UvrD subfamily.</text>
</comment>
<organism evidence="18 19">
    <name type="scientific">Demequina zhanjiangensis</name>
    <dbReference type="NCBI Taxonomy" id="3051659"/>
    <lineage>
        <taxon>Bacteria</taxon>
        <taxon>Bacillati</taxon>
        <taxon>Actinomycetota</taxon>
        <taxon>Actinomycetes</taxon>
        <taxon>Micrococcales</taxon>
        <taxon>Demequinaceae</taxon>
        <taxon>Demequina</taxon>
    </lineage>
</organism>
<dbReference type="PROSITE" id="PS51198">
    <property type="entry name" value="UVRD_HELICASE_ATP_BIND"/>
    <property type="match status" value="1"/>
</dbReference>
<keyword evidence="11" id="KW-0413">Isomerase</keyword>
<comment type="caution">
    <text evidence="18">The sequence shown here is derived from an EMBL/GenBank/DDBJ whole genome shotgun (WGS) entry which is preliminary data.</text>
</comment>
<dbReference type="EC" id="5.6.2.4" evidence="13"/>
<dbReference type="InterPro" id="IPR014017">
    <property type="entry name" value="DNA_helicase_UvrD-like_C"/>
</dbReference>
<comment type="catalytic activity">
    <reaction evidence="14">
        <text>ATP + H2O = ADP + phosphate + H(+)</text>
        <dbReference type="Rhea" id="RHEA:13065"/>
        <dbReference type="ChEBI" id="CHEBI:15377"/>
        <dbReference type="ChEBI" id="CHEBI:15378"/>
        <dbReference type="ChEBI" id="CHEBI:30616"/>
        <dbReference type="ChEBI" id="CHEBI:43474"/>
        <dbReference type="ChEBI" id="CHEBI:456216"/>
        <dbReference type="EC" id="5.6.2.4"/>
    </reaction>
</comment>
<evidence type="ECO:0000256" key="9">
    <source>
        <dbReference type="ARBA" id="ARBA00023125"/>
    </source>
</evidence>
<keyword evidence="10" id="KW-0234">DNA repair</keyword>
<dbReference type="PANTHER" id="PTHR11070:SF59">
    <property type="entry name" value="DNA 3'-5' HELICASE"/>
    <property type="match status" value="1"/>
</dbReference>
<evidence type="ECO:0000256" key="8">
    <source>
        <dbReference type="ARBA" id="ARBA00022840"/>
    </source>
</evidence>
<keyword evidence="6 15" id="KW-0347">Helicase</keyword>
<keyword evidence="4" id="KW-0227">DNA damage</keyword>
<name>A0ABT8FXL4_9MICO</name>
<keyword evidence="9" id="KW-0238">DNA-binding</keyword>
<feature type="domain" description="UvrD-like helicase C-terminal" evidence="17">
    <location>
        <begin position="335"/>
        <end position="634"/>
    </location>
</feature>
<reference evidence="18" key="1">
    <citation type="submission" date="2023-06" db="EMBL/GenBank/DDBJ databases">
        <title>SYSU T00b26.</title>
        <authorList>
            <person name="Gao L."/>
            <person name="Fang B.-Z."/>
            <person name="Li W.-J."/>
        </authorList>
    </citation>
    <scope>NUCLEOTIDE SEQUENCE</scope>
    <source>
        <strain evidence="18">SYSU T00b26</strain>
    </source>
</reference>
<evidence type="ECO:0000256" key="7">
    <source>
        <dbReference type="ARBA" id="ARBA00022839"/>
    </source>
</evidence>
<dbReference type="InterPro" id="IPR000212">
    <property type="entry name" value="DNA_helicase_UvrD/REP"/>
</dbReference>
<evidence type="ECO:0000259" key="16">
    <source>
        <dbReference type="PROSITE" id="PS51198"/>
    </source>
</evidence>
<keyword evidence="3 15" id="KW-0547">Nucleotide-binding</keyword>
<dbReference type="InterPro" id="IPR013986">
    <property type="entry name" value="DExx_box_DNA_helicase_dom_sf"/>
</dbReference>
<feature type="domain" description="UvrD-like helicase ATP-binding" evidence="16">
    <location>
        <begin position="23"/>
        <end position="327"/>
    </location>
</feature>
<evidence type="ECO:0000313" key="18">
    <source>
        <dbReference type="EMBL" id="MDN4471646.1"/>
    </source>
</evidence>
<evidence type="ECO:0000256" key="5">
    <source>
        <dbReference type="ARBA" id="ARBA00022801"/>
    </source>
</evidence>
<dbReference type="InterPro" id="IPR027417">
    <property type="entry name" value="P-loop_NTPase"/>
</dbReference>
<evidence type="ECO:0000256" key="6">
    <source>
        <dbReference type="ARBA" id="ARBA00022806"/>
    </source>
</evidence>
<evidence type="ECO:0000256" key="15">
    <source>
        <dbReference type="PROSITE-ProRule" id="PRU00560"/>
    </source>
</evidence>
<evidence type="ECO:0000256" key="3">
    <source>
        <dbReference type="ARBA" id="ARBA00022741"/>
    </source>
</evidence>
<dbReference type="GO" id="GO:0016787">
    <property type="term" value="F:hydrolase activity"/>
    <property type="evidence" value="ECO:0007669"/>
    <property type="project" value="UniProtKB-KW"/>
</dbReference>
<dbReference type="PROSITE" id="PS51217">
    <property type="entry name" value="UVRD_HELICASE_CTER"/>
    <property type="match status" value="1"/>
</dbReference>
<evidence type="ECO:0000256" key="14">
    <source>
        <dbReference type="ARBA" id="ARBA00048988"/>
    </source>
</evidence>